<dbReference type="EMBL" id="CAAALY010272630">
    <property type="protein sequence ID" value="VEL42102.1"/>
    <property type="molecule type" value="Genomic_DNA"/>
</dbReference>
<gene>
    <name evidence="1" type="ORF">PXEA_LOCUS35542</name>
</gene>
<protein>
    <submittedName>
        <fullName evidence="1">Uncharacterized protein</fullName>
    </submittedName>
</protein>
<sequence length="66" mass="7531">MVYIDAPDGRKILSKAKRRLNQTLPRPIVAQISRFVPRHRAASQRSIYVARWCVASKGLEDRAIQA</sequence>
<accession>A0A448XPZ4</accession>
<reference evidence="1" key="1">
    <citation type="submission" date="2018-11" db="EMBL/GenBank/DDBJ databases">
        <authorList>
            <consortium name="Pathogen Informatics"/>
        </authorList>
    </citation>
    <scope>NUCLEOTIDE SEQUENCE</scope>
</reference>
<keyword evidence="2" id="KW-1185">Reference proteome</keyword>
<name>A0A448XPZ4_9PLAT</name>
<organism evidence="1 2">
    <name type="scientific">Protopolystoma xenopodis</name>
    <dbReference type="NCBI Taxonomy" id="117903"/>
    <lineage>
        <taxon>Eukaryota</taxon>
        <taxon>Metazoa</taxon>
        <taxon>Spiralia</taxon>
        <taxon>Lophotrochozoa</taxon>
        <taxon>Platyhelminthes</taxon>
        <taxon>Monogenea</taxon>
        <taxon>Polyopisthocotylea</taxon>
        <taxon>Polystomatidea</taxon>
        <taxon>Polystomatidae</taxon>
        <taxon>Protopolystoma</taxon>
    </lineage>
</organism>
<dbReference type="Proteomes" id="UP000784294">
    <property type="component" value="Unassembled WGS sequence"/>
</dbReference>
<proteinExistence type="predicted"/>
<evidence type="ECO:0000313" key="2">
    <source>
        <dbReference type="Proteomes" id="UP000784294"/>
    </source>
</evidence>
<evidence type="ECO:0000313" key="1">
    <source>
        <dbReference type="EMBL" id="VEL42102.1"/>
    </source>
</evidence>
<dbReference type="AlphaFoldDB" id="A0A448XPZ4"/>
<comment type="caution">
    <text evidence="1">The sequence shown here is derived from an EMBL/GenBank/DDBJ whole genome shotgun (WGS) entry which is preliminary data.</text>
</comment>